<dbReference type="GO" id="GO:0005737">
    <property type="term" value="C:cytoplasm"/>
    <property type="evidence" value="ECO:0007669"/>
    <property type="project" value="TreeGrafter"/>
</dbReference>
<gene>
    <name evidence="3" type="ORF">H8698_03745</name>
</gene>
<feature type="active site" description="Tele-phosphohistidine intermediate" evidence="1">
    <location>
        <position position="8"/>
    </location>
</feature>
<feature type="binding site" evidence="2">
    <location>
        <position position="57"/>
    </location>
    <ligand>
        <name>substrate</name>
    </ligand>
</feature>
<dbReference type="InterPro" id="IPR029033">
    <property type="entry name" value="His_PPase_superfam"/>
</dbReference>
<feature type="active site" description="Proton donor/acceptor" evidence="1">
    <location>
        <position position="80"/>
    </location>
</feature>
<dbReference type="PANTHER" id="PTHR48100:SF59">
    <property type="entry name" value="ADENOSYLCOBALAMIN_ALPHA-RIBAZOLE PHOSPHATASE"/>
    <property type="match status" value="1"/>
</dbReference>
<dbReference type="InterPro" id="IPR050275">
    <property type="entry name" value="PGM_Phosphatase"/>
</dbReference>
<feature type="binding site" evidence="2">
    <location>
        <begin position="7"/>
        <end position="14"/>
    </location>
    <ligand>
        <name>substrate</name>
    </ligand>
</feature>
<dbReference type="AlphaFoldDB" id="A0A926DMS6"/>
<dbReference type="EMBL" id="JACRSU010000001">
    <property type="protein sequence ID" value="MBC8540089.1"/>
    <property type="molecule type" value="Genomic_DNA"/>
</dbReference>
<evidence type="ECO:0000256" key="1">
    <source>
        <dbReference type="PIRSR" id="PIRSR613078-1"/>
    </source>
</evidence>
<accession>A0A926DMS6</accession>
<evidence type="ECO:0000313" key="4">
    <source>
        <dbReference type="Proteomes" id="UP000611762"/>
    </source>
</evidence>
<sequence>MKIYIARHGLTDWNKEMRAQGRKDLPLNAEGRAQAEELRNTIKDIEFTAVYASPLKRAAETAQIAVGDRYDIIYDDRLLERSFGDFEGKVVKSWSELVDGVNIDDIALEEIPGGVEPVCSMLARVNSFLDYLKENYDDNATILVVGHGAMSKAFDWALTEHSADDVFGKTHLGNAEAKKYEAKGRFSTIRK</sequence>
<dbReference type="InterPro" id="IPR013078">
    <property type="entry name" value="His_Pase_superF_clade-1"/>
</dbReference>
<reference evidence="3" key="1">
    <citation type="submission" date="2020-08" db="EMBL/GenBank/DDBJ databases">
        <title>Genome public.</title>
        <authorList>
            <person name="Liu C."/>
            <person name="Sun Q."/>
        </authorList>
    </citation>
    <scope>NUCLEOTIDE SEQUENCE</scope>
    <source>
        <strain evidence="3">H8</strain>
    </source>
</reference>
<comment type="caution">
    <text evidence="3">The sequence shown here is derived from an EMBL/GenBank/DDBJ whole genome shotgun (WGS) entry which is preliminary data.</text>
</comment>
<evidence type="ECO:0000313" key="3">
    <source>
        <dbReference type="EMBL" id="MBC8540089.1"/>
    </source>
</evidence>
<dbReference type="SMART" id="SM00855">
    <property type="entry name" value="PGAM"/>
    <property type="match status" value="1"/>
</dbReference>
<dbReference type="Proteomes" id="UP000611762">
    <property type="component" value="Unassembled WGS sequence"/>
</dbReference>
<dbReference type="PANTHER" id="PTHR48100">
    <property type="entry name" value="BROAD-SPECIFICITY PHOSPHATASE YOR283W-RELATED"/>
    <property type="match status" value="1"/>
</dbReference>
<dbReference type="SUPFAM" id="SSF53254">
    <property type="entry name" value="Phosphoglycerate mutase-like"/>
    <property type="match status" value="1"/>
</dbReference>
<proteinExistence type="predicted"/>
<evidence type="ECO:0000256" key="2">
    <source>
        <dbReference type="PIRSR" id="PIRSR613078-2"/>
    </source>
</evidence>
<organism evidence="3 4">
    <name type="scientific">Congzhengia minquanensis</name>
    <dbReference type="NCBI Taxonomy" id="2763657"/>
    <lineage>
        <taxon>Bacteria</taxon>
        <taxon>Bacillati</taxon>
        <taxon>Bacillota</taxon>
        <taxon>Clostridia</taxon>
        <taxon>Eubacteriales</taxon>
        <taxon>Oscillospiraceae</taxon>
        <taxon>Congzhengia</taxon>
    </lineage>
</organism>
<keyword evidence="4" id="KW-1185">Reference proteome</keyword>
<dbReference type="Gene3D" id="3.40.50.1240">
    <property type="entry name" value="Phosphoglycerate mutase-like"/>
    <property type="match status" value="1"/>
</dbReference>
<dbReference type="GO" id="GO:0016791">
    <property type="term" value="F:phosphatase activity"/>
    <property type="evidence" value="ECO:0007669"/>
    <property type="project" value="TreeGrafter"/>
</dbReference>
<dbReference type="RefSeq" id="WP_249311221.1">
    <property type="nucleotide sequence ID" value="NZ_JACRSU010000001.1"/>
</dbReference>
<protein>
    <submittedName>
        <fullName evidence="3">Histidine phosphatase family protein</fullName>
    </submittedName>
</protein>
<dbReference type="Pfam" id="PF00300">
    <property type="entry name" value="His_Phos_1"/>
    <property type="match status" value="1"/>
</dbReference>
<dbReference type="CDD" id="cd07067">
    <property type="entry name" value="HP_PGM_like"/>
    <property type="match status" value="1"/>
</dbReference>
<name>A0A926DMS6_9FIRM</name>